<dbReference type="AlphaFoldDB" id="A0A4Y7IUG2"/>
<feature type="active site" evidence="5">
    <location>
        <position position="328"/>
    </location>
</feature>
<feature type="binding site" evidence="6">
    <location>
        <position position="289"/>
    </location>
    <ligand>
        <name>Zn(2+)</name>
        <dbReference type="ChEBI" id="CHEBI:29105"/>
        <label>1</label>
    </ligand>
</feature>
<keyword evidence="1" id="KW-0645">Protease</keyword>
<evidence type="ECO:0000256" key="6">
    <source>
        <dbReference type="PIRSR" id="PIRSR621190-2"/>
    </source>
</evidence>
<dbReference type="EMBL" id="CM010716">
    <property type="protein sequence ID" value="RZC51776.1"/>
    <property type="molecule type" value="Genomic_DNA"/>
</dbReference>
<dbReference type="Pfam" id="PF01453">
    <property type="entry name" value="B_lectin"/>
    <property type="match status" value="1"/>
</dbReference>
<dbReference type="SUPFAM" id="SSF55486">
    <property type="entry name" value="Metalloproteases ('zincins'), catalytic domain"/>
    <property type="match status" value="1"/>
</dbReference>
<feature type="domain" description="Bulb-type lectin" evidence="8">
    <location>
        <begin position="47"/>
        <end position="168"/>
    </location>
</feature>
<dbReference type="PANTHER" id="PTHR10201:SF321">
    <property type="entry name" value="METALLOENDOPROTEINASE 4-MMP"/>
    <property type="match status" value="1"/>
</dbReference>
<feature type="binding site" evidence="6">
    <location>
        <position position="331"/>
    </location>
    <ligand>
        <name>Zn(2+)</name>
        <dbReference type="ChEBI" id="CHEBI:29105"/>
        <label>2</label>
        <note>catalytic</note>
    </ligand>
</feature>
<comment type="cofactor">
    <cofactor evidence="6">
        <name>Ca(2+)</name>
        <dbReference type="ChEBI" id="CHEBI:29108"/>
    </cofactor>
    <text evidence="6">Can bind about 5 Ca(2+) ions per subunit.</text>
</comment>
<dbReference type="CDD" id="cd04278">
    <property type="entry name" value="ZnMc_MMP"/>
    <property type="match status" value="1"/>
</dbReference>
<dbReference type="GO" id="GO:0031012">
    <property type="term" value="C:extracellular matrix"/>
    <property type="evidence" value="ECO:0007669"/>
    <property type="project" value="InterPro"/>
</dbReference>
<keyword evidence="7" id="KW-0732">Signal</keyword>
<feature type="domain" description="Peptidase metallopeptidase" evidence="9">
    <location>
        <begin position="210"/>
        <end position="372"/>
    </location>
</feature>
<evidence type="ECO:0000256" key="5">
    <source>
        <dbReference type="PIRSR" id="PIRSR621190-1"/>
    </source>
</evidence>
<feature type="binding site" evidence="6">
    <location>
        <position position="345"/>
    </location>
    <ligand>
        <name>Zn(2+)</name>
        <dbReference type="ChEBI" id="CHEBI:29105"/>
        <label>2</label>
        <note>catalytic</note>
    </ligand>
</feature>
<dbReference type="Proteomes" id="UP000316621">
    <property type="component" value="Chromosome 2"/>
</dbReference>
<feature type="binding site" evidence="6">
    <location>
        <position position="299"/>
    </location>
    <ligand>
        <name>Zn(2+)</name>
        <dbReference type="ChEBI" id="CHEBI:29105"/>
        <label>1</label>
    </ligand>
</feature>
<protein>
    <recommendedName>
        <fullName evidence="12">Peptidase metallopeptidase domain-containing protein</fullName>
    </recommendedName>
</protein>
<evidence type="ECO:0008006" key="12">
    <source>
        <dbReference type="Google" id="ProtNLM"/>
    </source>
</evidence>
<dbReference type="InterPro" id="IPR021190">
    <property type="entry name" value="Pept_M10A"/>
</dbReference>
<organism evidence="10 11">
    <name type="scientific">Papaver somniferum</name>
    <name type="common">Opium poppy</name>
    <dbReference type="NCBI Taxonomy" id="3469"/>
    <lineage>
        <taxon>Eukaryota</taxon>
        <taxon>Viridiplantae</taxon>
        <taxon>Streptophyta</taxon>
        <taxon>Embryophyta</taxon>
        <taxon>Tracheophyta</taxon>
        <taxon>Spermatophyta</taxon>
        <taxon>Magnoliopsida</taxon>
        <taxon>Ranunculales</taxon>
        <taxon>Papaveraceae</taxon>
        <taxon>Papaveroideae</taxon>
        <taxon>Papaver</taxon>
    </lineage>
</organism>
<dbReference type="PRINTS" id="PR00138">
    <property type="entry name" value="MATRIXIN"/>
</dbReference>
<feature type="binding site" evidence="6">
    <location>
        <position position="337"/>
    </location>
    <ligand>
        <name>Zn(2+)</name>
        <dbReference type="ChEBI" id="CHEBI:29105"/>
        <label>2</label>
        <note>catalytic</note>
    </ligand>
</feature>
<keyword evidence="3" id="KW-0378">Hydrolase</keyword>
<dbReference type="InterPro" id="IPR006026">
    <property type="entry name" value="Peptidase_Metallo"/>
</dbReference>
<dbReference type="GO" id="GO:0006508">
    <property type="term" value="P:proteolysis"/>
    <property type="evidence" value="ECO:0007669"/>
    <property type="project" value="UniProtKB-KW"/>
</dbReference>
<evidence type="ECO:0000259" key="8">
    <source>
        <dbReference type="SMART" id="SM00108"/>
    </source>
</evidence>
<feature type="binding site" evidence="6">
    <location>
        <position position="266"/>
    </location>
    <ligand>
        <name>Ca(2+)</name>
        <dbReference type="ChEBI" id="CHEBI:29108"/>
        <label>2</label>
    </ligand>
</feature>
<keyword evidence="6" id="KW-0106">Calcium</keyword>
<dbReference type="InterPro" id="IPR033739">
    <property type="entry name" value="M10A_MMP"/>
</dbReference>
<dbReference type="GO" id="GO:0030574">
    <property type="term" value="P:collagen catabolic process"/>
    <property type="evidence" value="ECO:0007669"/>
    <property type="project" value="TreeGrafter"/>
</dbReference>
<sequence length="405" mass="45180">MKFLPVILCMSFLIVTSVSNKTKDSSIFPVLNGTFFSNIKNSSISTSFNISSPYWLSPSGNVAFGFYKLPCSRSSQYCQDRYVVGIWLVKSLFKTLVWTTNGDDLREPSSIHFTNDGNLVLMVMPGNKEKRLIPYIKEPVSFGVLQDDGNLVFYGLGAQIVWQSIDHPSDTILGGQNLRSGVDLNSVGKRLHSSITSLNATTSHFSVFEGNPAWSKTNLTYGMSPNYMIDYINRNDILMALHSSFSRWSSVVELNFTEIQAYESADIKIGFYHGDHGDGLPFTQGILAHAFEPEIGMLHFNADVVWSVDFKSERRKDAFDLESVATHEIGHLLGLNHSSDQDAVMFWSIPRRTEKRELSADDVLGVQSLYRPNANYSPNYKDASGDNSVSLVNVLVSLIITGIFM</sequence>
<evidence type="ECO:0000256" key="4">
    <source>
        <dbReference type="ARBA" id="ARBA00022833"/>
    </source>
</evidence>
<accession>A0A4Y7IUG2</accession>
<proteinExistence type="predicted"/>
<reference evidence="10 11" key="1">
    <citation type="journal article" date="2018" name="Science">
        <title>The opium poppy genome and morphinan production.</title>
        <authorList>
            <person name="Guo L."/>
            <person name="Winzer T."/>
            <person name="Yang X."/>
            <person name="Li Y."/>
            <person name="Ning Z."/>
            <person name="He Z."/>
            <person name="Teodor R."/>
            <person name="Lu Y."/>
            <person name="Bowser T.A."/>
            <person name="Graham I.A."/>
            <person name="Ye K."/>
        </authorList>
    </citation>
    <scope>NUCLEOTIDE SEQUENCE [LARGE SCALE GENOMIC DNA]</scope>
    <source>
        <strain evidence="11">cv. HN1</strain>
        <tissue evidence="10">Leaves</tissue>
    </source>
</reference>
<dbReference type="SUPFAM" id="SSF51110">
    <property type="entry name" value="alpha-D-mannose-specific plant lectins"/>
    <property type="match status" value="1"/>
</dbReference>
<dbReference type="InterPro" id="IPR001818">
    <property type="entry name" value="Pept_M10_metallopeptidase"/>
</dbReference>
<evidence type="ECO:0000256" key="2">
    <source>
        <dbReference type="ARBA" id="ARBA00022723"/>
    </source>
</evidence>
<evidence type="ECO:0000256" key="1">
    <source>
        <dbReference type="ARBA" id="ARBA00022670"/>
    </source>
</evidence>
<dbReference type="Gramene" id="RZC51776">
    <property type="protein sequence ID" value="RZC51776"/>
    <property type="gene ID" value="C5167_020201"/>
</dbReference>
<dbReference type="GO" id="GO:0004222">
    <property type="term" value="F:metalloendopeptidase activity"/>
    <property type="evidence" value="ECO:0007669"/>
    <property type="project" value="InterPro"/>
</dbReference>
<dbReference type="Pfam" id="PF00413">
    <property type="entry name" value="Peptidase_M10"/>
    <property type="match status" value="1"/>
</dbReference>
<dbReference type="InterPro" id="IPR001480">
    <property type="entry name" value="Bulb-type_lectin_dom"/>
</dbReference>
<dbReference type="SMART" id="SM00108">
    <property type="entry name" value="B_lectin"/>
    <property type="match status" value="1"/>
</dbReference>
<dbReference type="InterPro" id="IPR036426">
    <property type="entry name" value="Bulb-type_lectin_dom_sf"/>
</dbReference>
<evidence type="ECO:0000259" key="9">
    <source>
        <dbReference type="SMART" id="SM00235"/>
    </source>
</evidence>
<dbReference type="Gene3D" id="2.90.10.10">
    <property type="entry name" value="Bulb-type lectin domain"/>
    <property type="match status" value="1"/>
</dbReference>
<dbReference type="GO" id="GO:0008270">
    <property type="term" value="F:zinc ion binding"/>
    <property type="evidence" value="ECO:0007669"/>
    <property type="project" value="InterPro"/>
</dbReference>
<dbReference type="PANTHER" id="PTHR10201">
    <property type="entry name" value="MATRIX METALLOPROTEINASE"/>
    <property type="match status" value="1"/>
</dbReference>
<feature type="binding site" evidence="6">
    <location>
        <position position="230"/>
    </location>
    <ligand>
        <name>Ca(2+)</name>
        <dbReference type="ChEBI" id="CHEBI:29108"/>
        <label>1</label>
    </ligand>
</feature>
<dbReference type="GO" id="GO:0030198">
    <property type="term" value="P:extracellular matrix organization"/>
    <property type="evidence" value="ECO:0007669"/>
    <property type="project" value="TreeGrafter"/>
</dbReference>
<evidence type="ECO:0000256" key="3">
    <source>
        <dbReference type="ARBA" id="ARBA00022801"/>
    </source>
</evidence>
<feature type="binding site" evidence="6">
    <location>
        <position position="278"/>
    </location>
    <ligand>
        <name>Zn(2+)</name>
        <dbReference type="ChEBI" id="CHEBI:29105"/>
        <label>1</label>
    </ligand>
</feature>
<keyword evidence="11" id="KW-1185">Reference proteome</keyword>
<name>A0A4Y7IUG2_PAPSO</name>
<keyword evidence="4 6" id="KW-0862">Zinc</keyword>
<keyword evidence="2 6" id="KW-0479">Metal-binding</keyword>
<feature type="signal peptide" evidence="7">
    <location>
        <begin position="1"/>
        <end position="19"/>
    </location>
</feature>
<evidence type="ECO:0000313" key="11">
    <source>
        <dbReference type="Proteomes" id="UP000316621"/>
    </source>
</evidence>
<dbReference type="Gene3D" id="3.40.390.10">
    <property type="entry name" value="Collagenase (Catalytic Domain)"/>
    <property type="match status" value="1"/>
</dbReference>
<dbReference type="SMART" id="SM00235">
    <property type="entry name" value="ZnMc"/>
    <property type="match status" value="1"/>
</dbReference>
<evidence type="ECO:0000256" key="7">
    <source>
        <dbReference type="SAM" id="SignalP"/>
    </source>
</evidence>
<comment type="cofactor">
    <cofactor evidence="6">
        <name>Zn(2+)</name>
        <dbReference type="ChEBI" id="CHEBI:29105"/>
    </cofactor>
    <text evidence="6">Binds 2 Zn(2+) ions per subunit.</text>
</comment>
<dbReference type="InterPro" id="IPR024079">
    <property type="entry name" value="MetalloPept_cat_dom_sf"/>
</dbReference>
<gene>
    <name evidence="10" type="ORF">C5167_020201</name>
</gene>
<feature type="binding site" evidence="6">
    <location>
        <position position="276"/>
    </location>
    <ligand>
        <name>Zn(2+)</name>
        <dbReference type="ChEBI" id="CHEBI:29105"/>
        <label>1</label>
    </ligand>
</feature>
<feature type="binding site" evidence="6">
    <location>
        <position position="327"/>
    </location>
    <ligand>
        <name>Zn(2+)</name>
        <dbReference type="ChEBI" id="CHEBI:29105"/>
        <label>2</label>
        <note>catalytic</note>
    </ligand>
</feature>
<evidence type="ECO:0000313" key="10">
    <source>
        <dbReference type="EMBL" id="RZC51776.1"/>
    </source>
</evidence>
<feature type="chain" id="PRO_5021428032" description="Peptidase metallopeptidase domain-containing protein" evidence="7">
    <location>
        <begin position="20"/>
        <end position="405"/>
    </location>
</feature>